<organism evidence="3 4">
    <name type="scientific">Propioniciclava sinopodophylli</name>
    <dbReference type="NCBI Taxonomy" id="1837344"/>
    <lineage>
        <taxon>Bacteria</taxon>
        <taxon>Bacillati</taxon>
        <taxon>Actinomycetota</taxon>
        <taxon>Actinomycetes</taxon>
        <taxon>Propionibacteriales</taxon>
        <taxon>Propionibacteriaceae</taxon>
        <taxon>Propioniciclava</taxon>
    </lineage>
</organism>
<sequence length="458" mass="48169">MGDTVKRAGRLTNAVVGGCIALAMLGTTGLVVAGVANATTTMTATTWVNMRSGPSTSNGVVAVLSPSESVTASGTVSGGWYQVTTAKGLTGWVYQNYLKASESAPAPSAPTESAPVTTSQATTTAAVNVRSGPGTSYAVVGVAAKGSTLPTTGKTSGGWTEVVFSGQARWISTNYLTTGTPSTSRPAGQVRTTANLYLRTGGSTAYSYTGVLPANSVVDTTGRTTSEYTEILHAGQNRWIATRYTSALTSTAPAPAPAPGATGTAYVTVSTLNVRATSASDGVIVGTVHRGNALQTTGVEQNSRIQIIHNGVARWVYKPYTSTTPPSSTPAPSTSVSLPGYDRLNANAKRAVGHVLDTYPLIRTIGGYRASSSYSSDHPNGRAIDVMVSNWSQQSSIDYGWTIARDFQANAAKYEITYIIWRQQIWNASYPERGWRWMEDRGSATANHYDHVHISVRD</sequence>
<feature type="transmembrane region" description="Helical" evidence="1">
    <location>
        <begin position="12"/>
        <end position="36"/>
    </location>
</feature>
<dbReference type="Pfam" id="PF08239">
    <property type="entry name" value="SH3_3"/>
    <property type="match status" value="2"/>
</dbReference>
<comment type="caution">
    <text evidence="3">The sequence shown here is derived from an EMBL/GenBank/DDBJ whole genome shotgun (WGS) entry which is preliminary data.</text>
</comment>
<protein>
    <submittedName>
        <fullName evidence="3">SH3 domain-containing protein</fullName>
    </submittedName>
</protein>
<dbReference type="PANTHER" id="PTHR34408:SF1">
    <property type="entry name" value="GLYCOSYL HYDROLASE FAMILY 19 DOMAIN-CONTAINING PROTEIN HI_1415"/>
    <property type="match status" value="1"/>
</dbReference>
<dbReference type="EMBL" id="SDMQ01000009">
    <property type="protein sequence ID" value="TBT83965.1"/>
    <property type="molecule type" value="Genomic_DNA"/>
</dbReference>
<dbReference type="AlphaFoldDB" id="A0A4Q9KCK9"/>
<dbReference type="PANTHER" id="PTHR34408">
    <property type="entry name" value="FAMILY PROTEIN, PUTATIVE-RELATED"/>
    <property type="match status" value="1"/>
</dbReference>
<feature type="domain" description="SH3b" evidence="2">
    <location>
        <begin position="117"/>
        <end position="180"/>
    </location>
</feature>
<reference evidence="3 4" key="1">
    <citation type="submission" date="2019-01" db="EMBL/GenBank/DDBJ databases">
        <title>Lactibacter flavus gen. nov., sp. nov., a novel bacterium of the family Propionibacteriaceae isolated from raw milk and dairy products.</title>
        <authorList>
            <person name="Huptas C."/>
            <person name="Wenning M."/>
            <person name="Breitenwieser F."/>
            <person name="Doll E."/>
            <person name="Von Neubeck M."/>
            <person name="Busse H.-J."/>
            <person name="Scherer S."/>
        </authorList>
    </citation>
    <scope>NUCLEOTIDE SEQUENCE [LARGE SCALE GENOMIC DNA]</scope>
    <source>
        <strain evidence="3 4">KCTC 33808</strain>
    </source>
</reference>
<name>A0A4Q9KCK9_9ACTN</name>
<dbReference type="PROSITE" id="PS51781">
    <property type="entry name" value="SH3B"/>
    <property type="match status" value="2"/>
</dbReference>
<feature type="domain" description="SH3b" evidence="2">
    <location>
        <begin position="37"/>
        <end position="102"/>
    </location>
</feature>
<dbReference type="InterPro" id="IPR058593">
    <property type="entry name" value="ARB_07466-like_C"/>
</dbReference>
<proteinExistence type="predicted"/>
<evidence type="ECO:0000313" key="3">
    <source>
        <dbReference type="EMBL" id="TBT83965.1"/>
    </source>
</evidence>
<dbReference type="InterPro" id="IPR052354">
    <property type="entry name" value="Cell_Wall_Dynamics_Protein"/>
</dbReference>
<keyword evidence="1" id="KW-0812">Transmembrane</keyword>
<dbReference type="SMART" id="SM00287">
    <property type="entry name" value="SH3b"/>
    <property type="match status" value="4"/>
</dbReference>
<keyword evidence="4" id="KW-1185">Reference proteome</keyword>
<evidence type="ECO:0000259" key="2">
    <source>
        <dbReference type="PROSITE" id="PS51781"/>
    </source>
</evidence>
<evidence type="ECO:0000256" key="1">
    <source>
        <dbReference type="SAM" id="Phobius"/>
    </source>
</evidence>
<dbReference type="Pfam" id="PF26571">
    <property type="entry name" value="VldE"/>
    <property type="match status" value="1"/>
</dbReference>
<keyword evidence="1" id="KW-0472">Membrane</keyword>
<gene>
    <name evidence="3" type="ORF">ET989_09845</name>
</gene>
<dbReference type="InterPro" id="IPR003646">
    <property type="entry name" value="SH3-like_bac-type"/>
</dbReference>
<accession>A0A4Q9KCK9</accession>
<dbReference type="OrthoDB" id="2989771at2"/>
<evidence type="ECO:0000313" key="4">
    <source>
        <dbReference type="Proteomes" id="UP000292373"/>
    </source>
</evidence>
<keyword evidence="1" id="KW-1133">Transmembrane helix</keyword>
<dbReference type="Proteomes" id="UP000292373">
    <property type="component" value="Unassembled WGS sequence"/>
</dbReference>
<dbReference type="Gene3D" id="2.30.30.40">
    <property type="entry name" value="SH3 Domains"/>
    <property type="match status" value="4"/>
</dbReference>